<feature type="region of interest" description="Disordered" evidence="1">
    <location>
        <begin position="115"/>
        <end position="146"/>
    </location>
</feature>
<feature type="region of interest" description="Disordered" evidence="1">
    <location>
        <begin position="35"/>
        <end position="74"/>
    </location>
</feature>
<feature type="compositionally biased region" description="Acidic residues" evidence="1">
    <location>
        <begin position="35"/>
        <end position="45"/>
    </location>
</feature>
<feature type="compositionally biased region" description="Polar residues" evidence="1">
    <location>
        <begin position="318"/>
        <end position="333"/>
    </location>
</feature>
<dbReference type="KEGG" id="sla:SERLADRAFT_475715"/>
<evidence type="ECO:0000259" key="2">
    <source>
        <dbReference type="Pfam" id="PF12927"/>
    </source>
</evidence>
<feature type="compositionally biased region" description="Basic and acidic residues" evidence="1">
    <location>
        <begin position="46"/>
        <end position="74"/>
    </location>
</feature>
<dbReference type="RefSeq" id="XP_007322013.1">
    <property type="nucleotide sequence ID" value="XM_007321951.1"/>
</dbReference>
<feature type="compositionally biased region" description="Acidic residues" evidence="1">
    <location>
        <begin position="233"/>
        <end position="252"/>
    </location>
</feature>
<protein>
    <recommendedName>
        <fullName evidence="2">DUF3835 domain-containing protein</fullName>
    </recommendedName>
</protein>
<feature type="compositionally biased region" description="Basic and acidic residues" evidence="1">
    <location>
        <begin position="85"/>
        <end position="100"/>
    </location>
</feature>
<feature type="domain" description="DUF3835" evidence="2">
    <location>
        <begin position="512"/>
        <end position="539"/>
    </location>
</feature>
<dbReference type="AlphaFoldDB" id="F8P6I9"/>
<feature type="region of interest" description="Disordered" evidence="1">
    <location>
        <begin position="179"/>
        <end position="253"/>
    </location>
</feature>
<dbReference type="InterPro" id="IPR024325">
    <property type="entry name" value="DUF3835"/>
</dbReference>
<feature type="region of interest" description="Disordered" evidence="1">
    <location>
        <begin position="299"/>
        <end position="333"/>
    </location>
</feature>
<name>F8P6I9_SERL9</name>
<evidence type="ECO:0000313" key="3">
    <source>
        <dbReference type="EMBL" id="EGO21056.1"/>
    </source>
</evidence>
<dbReference type="GeneID" id="18820681"/>
<proteinExistence type="predicted"/>
<feature type="compositionally biased region" description="Polar residues" evidence="1">
    <location>
        <begin position="396"/>
        <end position="423"/>
    </location>
</feature>
<feature type="compositionally biased region" description="Acidic residues" evidence="1">
    <location>
        <begin position="189"/>
        <end position="204"/>
    </location>
</feature>
<reference evidence="3" key="1">
    <citation type="submission" date="2011-04" db="EMBL/GenBank/DDBJ databases">
        <title>Evolution of plant cell wall degrading machinery underlies the functional diversity of forest fungi.</title>
        <authorList>
            <consortium name="US DOE Joint Genome Institute (JGI-PGF)"/>
            <person name="Eastwood D.C."/>
            <person name="Floudas D."/>
            <person name="Binder M."/>
            <person name="Majcherczyk A."/>
            <person name="Schneider P."/>
            <person name="Aerts A."/>
            <person name="Asiegbu F.O."/>
            <person name="Baker S.E."/>
            <person name="Barry K."/>
            <person name="Bendiksby M."/>
            <person name="Blumentritt M."/>
            <person name="Coutinho P.M."/>
            <person name="Cullen D."/>
            <person name="Cullen D."/>
            <person name="Gathman A."/>
            <person name="Goodell B."/>
            <person name="Henrissat B."/>
            <person name="Ihrmark K."/>
            <person name="Kauserud H."/>
            <person name="Kohler A."/>
            <person name="LaButti K."/>
            <person name="Lapidus A."/>
            <person name="Lavin J.L."/>
            <person name="Lee Y.-H."/>
            <person name="Lindquist E."/>
            <person name="Lilly W."/>
            <person name="Lucas S."/>
            <person name="Morin E."/>
            <person name="Murat C."/>
            <person name="Oguiza J.A."/>
            <person name="Park J."/>
            <person name="Pisabarro A.G."/>
            <person name="Riley R."/>
            <person name="Rosling A."/>
            <person name="Salamov A."/>
            <person name="Schmidt O."/>
            <person name="Schmutz J."/>
            <person name="Skrede I."/>
            <person name="Stenlid J."/>
            <person name="Wiebenga A."/>
            <person name="Xie X."/>
            <person name="Kues U."/>
            <person name="Hibbett D.S."/>
            <person name="Hoffmeister D."/>
            <person name="Hogberg N."/>
            <person name="Martin F."/>
            <person name="Grigoriev I.V."/>
            <person name="Watkinson S.C."/>
        </authorList>
    </citation>
    <scope>NUCLEOTIDE SEQUENCE</scope>
    <source>
        <strain evidence="3">S7.9</strain>
    </source>
</reference>
<organism>
    <name type="scientific">Serpula lacrymans var. lacrymans (strain S7.9)</name>
    <name type="common">Dry rot fungus</name>
    <dbReference type="NCBI Taxonomy" id="578457"/>
    <lineage>
        <taxon>Eukaryota</taxon>
        <taxon>Fungi</taxon>
        <taxon>Dikarya</taxon>
        <taxon>Basidiomycota</taxon>
        <taxon>Agaricomycotina</taxon>
        <taxon>Agaricomycetes</taxon>
        <taxon>Agaricomycetidae</taxon>
        <taxon>Boletales</taxon>
        <taxon>Coniophorineae</taxon>
        <taxon>Serpulaceae</taxon>
        <taxon>Serpula</taxon>
    </lineage>
</organism>
<feature type="region of interest" description="Disordered" evidence="1">
    <location>
        <begin position="84"/>
        <end position="103"/>
    </location>
</feature>
<evidence type="ECO:0000256" key="1">
    <source>
        <dbReference type="SAM" id="MobiDB-lite"/>
    </source>
</evidence>
<gene>
    <name evidence="3" type="ORF">SERLADRAFT_475715</name>
</gene>
<feature type="region of interest" description="Disordered" evidence="1">
    <location>
        <begin position="383"/>
        <end position="540"/>
    </location>
</feature>
<feature type="domain" description="DUF3835" evidence="2">
    <location>
        <begin position="247"/>
        <end position="318"/>
    </location>
</feature>
<dbReference type="EMBL" id="GL945439">
    <property type="protein sequence ID" value="EGO21056.1"/>
    <property type="molecule type" value="Genomic_DNA"/>
</dbReference>
<dbReference type="OrthoDB" id="21413at2759"/>
<sequence length="540" mass="58874">MEPDLIPLTSLSSLERDRIRAEQERLLDLLEEEETAASAVDDELQEEHRRNVLEKRKEDAKQETEKLKAAKEMQRKMGKALLKSLGEDTDKVTKPGKEAAVKAPLVGEESILSKPRKSVSFADTSPKDDEDVPDTIESVRIDEPQVDWGDITPARLRSANSNAIVTKSQMGKLPMKMQVVERHQASPAIEEEVDLDIDSDDESIPDSPVPVDSDDGNVIGSDREDGALGKDSDADEDEGSDIEPALEDEYDLDSARHQREIALDYYNKKNAIGKYATEAMVSHTHDEDEWDQPEVPLEATLAGPRPKPAMSRFKSDRLASSSAMRQPTLSTSLGSSVIPVASEKSLRGAVRTGKLVNEQLYGGEAGESGSEDENIKKVLELIKNGEVQNVGPDFSTGPSSTVEETNLPSSHANPTLPLSTHSKATPEIPSPPSIPSTKSKPSKFKLARSLTRNSYAEPSLPIEPAAPVLQADRPPPSKPLAQPSQPHGTDYIGGSSSRPERPPVVMSSVVKESSRSSDTRPLAGQNKQTKKMSRFMAERS</sequence>
<feature type="compositionally biased region" description="Basic and acidic residues" evidence="1">
    <location>
        <begin position="221"/>
        <end position="232"/>
    </location>
</feature>
<dbReference type="Proteomes" id="UP000008064">
    <property type="component" value="Unassembled WGS sequence"/>
</dbReference>
<accession>F8P6I9</accession>
<dbReference type="Pfam" id="PF12927">
    <property type="entry name" value="DUF3835"/>
    <property type="match status" value="2"/>
</dbReference>
<dbReference type="HOGENOM" id="CLU_027151_0_0_1"/>